<dbReference type="SUPFAM" id="SSF51735">
    <property type="entry name" value="NAD(P)-binding Rossmann-fold domains"/>
    <property type="match status" value="1"/>
</dbReference>
<evidence type="ECO:0000313" key="4">
    <source>
        <dbReference type="Proteomes" id="UP001143328"/>
    </source>
</evidence>
<evidence type="ECO:0000256" key="2">
    <source>
        <dbReference type="ARBA" id="ARBA00023002"/>
    </source>
</evidence>
<gene>
    <name evidence="3" type="ORF">GCM10017655_17300</name>
</gene>
<reference evidence="3" key="2">
    <citation type="submission" date="2023-01" db="EMBL/GenBank/DDBJ databases">
        <authorList>
            <person name="Sun Q."/>
            <person name="Evtushenko L."/>
        </authorList>
    </citation>
    <scope>NUCLEOTIDE SEQUENCE</scope>
    <source>
        <strain evidence="3">VKM B-2935</strain>
    </source>
</reference>
<dbReference type="RefSeq" id="WP_373877830.1">
    <property type="nucleotide sequence ID" value="NZ_BSFN01000004.1"/>
</dbReference>
<sequence length="269" mass="28598">MSDFKHRYGPWAVIAGASHGVGAAFAHLLAARGLNCVLVARRAEALAALKSELEVQYAVEVLLVTQDLSHSDATERLIAAVGDREVGLFIYNAGGDPFITRFLDTSVEDWGSLLSLNSLTVMNCSHVFGAPMVARGRGGLLLVGSQAALGGIRKLAMYTATKGFALNLGESLWAEWKDKGVNVLNLLIGTVDTPTMRDAMVKLNIPNALTMSLPKAEDLAQLALDELGNGPTLIHPEDTLSNRASSPGQARRLHVLNKSAKAAVFIGND</sequence>
<comment type="caution">
    <text evidence="3">The sequence shown here is derived from an EMBL/GenBank/DDBJ whole genome shotgun (WGS) entry which is preliminary data.</text>
</comment>
<dbReference type="PANTHER" id="PTHR43086:SF2">
    <property type="entry name" value="HYDROXYSTEROID DEHYDROGENASE-LIKE PROTEIN 1"/>
    <property type="match status" value="1"/>
</dbReference>
<evidence type="ECO:0000256" key="1">
    <source>
        <dbReference type="ARBA" id="ARBA00022857"/>
    </source>
</evidence>
<dbReference type="GO" id="GO:0016491">
    <property type="term" value="F:oxidoreductase activity"/>
    <property type="evidence" value="ECO:0007669"/>
    <property type="project" value="UniProtKB-KW"/>
</dbReference>
<accession>A0A9W6K5L4</accession>
<reference evidence="3" key="1">
    <citation type="journal article" date="2014" name="Int. J. Syst. Evol. Microbiol.">
        <title>Complete genome sequence of Corynebacterium casei LMG S-19264T (=DSM 44701T), isolated from a smear-ripened cheese.</title>
        <authorList>
            <consortium name="US DOE Joint Genome Institute (JGI-PGF)"/>
            <person name="Walter F."/>
            <person name="Albersmeier A."/>
            <person name="Kalinowski J."/>
            <person name="Ruckert C."/>
        </authorList>
    </citation>
    <scope>NUCLEOTIDE SEQUENCE</scope>
    <source>
        <strain evidence="3">VKM B-2935</strain>
    </source>
</reference>
<organism evidence="3 4">
    <name type="scientific">Pseudomonas turukhanskensis</name>
    <dbReference type="NCBI Taxonomy" id="1806536"/>
    <lineage>
        <taxon>Bacteria</taxon>
        <taxon>Pseudomonadati</taxon>
        <taxon>Pseudomonadota</taxon>
        <taxon>Gammaproteobacteria</taxon>
        <taxon>Pseudomonadales</taxon>
        <taxon>Pseudomonadaceae</taxon>
        <taxon>Pseudomonas</taxon>
    </lineage>
</organism>
<dbReference type="InterPro" id="IPR036291">
    <property type="entry name" value="NAD(P)-bd_dom_sf"/>
</dbReference>
<keyword evidence="1" id="KW-0521">NADP</keyword>
<evidence type="ECO:0000313" key="3">
    <source>
        <dbReference type="EMBL" id="GLK88668.1"/>
    </source>
</evidence>
<dbReference type="PRINTS" id="PR00081">
    <property type="entry name" value="GDHRDH"/>
</dbReference>
<dbReference type="EMBL" id="BSFN01000004">
    <property type="protein sequence ID" value="GLK88668.1"/>
    <property type="molecule type" value="Genomic_DNA"/>
</dbReference>
<name>A0A9W6K5L4_9PSED</name>
<dbReference type="Pfam" id="PF00106">
    <property type="entry name" value="adh_short"/>
    <property type="match status" value="1"/>
</dbReference>
<dbReference type="GO" id="GO:0030497">
    <property type="term" value="P:fatty acid elongation"/>
    <property type="evidence" value="ECO:0007669"/>
    <property type="project" value="TreeGrafter"/>
</dbReference>
<dbReference type="Proteomes" id="UP001143328">
    <property type="component" value="Unassembled WGS sequence"/>
</dbReference>
<dbReference type="AlphaFoldDB" id="A0A9W6K5L4"/>
<dbReference type="PANTHER" id="PTHR43086">
    <property type="entry name" value="VERY-LONG-CHAIN 3-OXOOACYL-COA REDUCTASE"/>
    <property type="match status" value="1"/>
</dbReference>
<proteinExistence type="predicted"/>
<dbReference type="InterPro" id="IPR002347">
    <property type="entry name" value="SDR_fam"/>
</dbReference>
<keyword evidence="2" id="KW-0560">Oxidoreductase</keyword>
<keyword evidence="4" id="KW-1185">Reference proteome</keyword>
<protein>
    <submittedName>
        <fullName evidence="3">Short-chain dehydrogenase</fullName>
    </submittedName>
</protein>
<dbReference type="Gene3D" id="3.40.50.720">
    <property type="entry name" value="NAD(P)-binding Rossmann-like Domain"/>
    <property type="match status" value="1"/>
</dbReference>